<dbReference type="GeneID" id="30147712"/>
<feature type="domain" description="Thiamine pyrophosphate enzyme central" evidence="16">
    <location>
        <begin position="193"/>
        <end position="324"/>
    </location>
</feature>
<dbReference type="Gene3D" id="3.40.50.970">
    <property type="match status" value="2"/>
</dbReference>
<dbReference type="InterPro" id="IPR011766">
    <property type="entry name" value="TPP_enzyme_TPP-bd"/>
</dbReference>
<sequence>MSLTGSQITARSLKNLGVTVVFGIVGIPVVEVAEAIIAEGIRFVAFRNEQSASYAASAYGYLSGTPGVLLVVGGPGVVHALAGVFNSNTNRWPLVVLAGSCSSDEAYKGGFQELDQVTFMSPHTKFAGKPGSLRHLPRIIEKGYRSAFFGKPGATYIDLPADIIQGATSEKINFGYVERLLEAPRSMADPNRVEAAARLLAGAKHPLVVVGKGAAYANAAAEIQRLVNDFNLPFLPTPMGKGVVSDDSVLNFSSARSQVLAQSDVILLIGGRLNWILHHGEAPKFSPDVKFIQIDLHAEEIGTNAPHSVLYGLLGDIRLVAGQLHRELKSHEAKFSIKNEWVTAKQKNVEKLAAKESATTASDELLRYNRVYRIVKDEYAQLFAQGKVFLVTEGANTMDVARVAFGSTTPKSRLDAGTNATMGLAIGYAIAAKIHSPEKVVLSVVGDSAFGFSGLEIETAIRSGLPQIVVVMNNSGIYHGELDEVYTVRGDKQLPPTVLGQDTRYDIFSRALGGNGVLVKTEKDLVEGLRFALENYKKNETTILNVLIDRGVGGKIGFGWQKKGSGKL</sequence>
<dbReference type="STRING" id="984486.A0A1E3QJJ2"/>
<keyword evidence="20" id="KW-1185">Reference proteome</keyword>
<feature type="domain" description="Thiamine pyrophosphate enzyme TPP-binding" evidence="17">
    <location>
        <begin position="394"/>
        <end position="544"/>
    </location>
</feature>
<comment type="similarity">
    <text evidence="4 15">Belongs to the TPP enzyme family.</text>
</comment>
<proteinExistence type="inferred from homology"/>
<keyword evidence="6" id="KW-0460">Magnesium</keyword>
<gene>
    <name evidence="19" type="ORF">BABINDRAFT_163351</name>
</gene>
<dbReference type="Pfam" id="PF02776">
    <property type="entry name" value="TPP_enzyme_N"/>
    <property type="match status" value="1"/>
</dbReference>
<evidence type="ECO:0000259" key="17">
    <source>
        <dbReference type="Pfam" id="PF02775"/>
    </source>
</evidence>
<evidence type="ECO:0000313" key="20">
    <source>
        <dbReference type="Proteomes" id="UP000094336"/>
    </source>
</evidence>
<organism evidence="19 20">
    <name type="scientific">Babjeviella inositovora NRRL Y-12698</name>
    <dbReference type="NCBI Taxonomy" id="984486"/>
    <lineage>
        <taxon>Eukaryota</taxon>
        <taxon>Fungi</taxon>
        <taxon>Dikarya</taxon>
        <taxon>Ascomycota</taxon>
        <taxon>Saccharomycotina</taxon>
        <taxon>Pichiomycetes</taxon>
        <taxon>Serinales incertae sedis</taxon>
        <taxon>Babjeviella</taxon>
    </lineage>
</organism>
<comment type="cofactor">
    <cofactor evidence="2">
        <name>thiamine diphosphate</name>
        <dbReference type="ChEBI" id="CHEBI:58937"/>
    </cofactor>
</comment>
<evidence type="ECO:0000256" key="4">
    <source>
        <dbReference type="ARBA" id="ARBA00007812"/>
    </source>
</evidence>
<dbReference type="GO" id="GO:0000287">
    <property type="term" value="F:magnesium ion binding"/>
    <property type="evidence" value="ECO:0007669"/>
    <property type="project" value="InterPro"/>
</dbReference>
<dbReference type="RefSeq" id="XP_018982962.1">
    <property type="nucleotide sequence ID" value="XM_019129859.1"/>
</dbReference>
<dbReference type="AlphaFoldDB" id="A0A1E3QJJ2"/>
<dbReference type="PANTHER" id="PTHR43710:SF2">
    <property type="entry name" value="2-HYDROXYACYL-COA LYASE 1"/>
    <property type="match status" value="1"/>
</dbReference>
<dbReference type="Pfam" id="PF00205">
    <property type="entry name" value="TPP_enzyme_M"/>
    <property type="match status" value="1"/>
</dbReference>
<evidence type="ECO:0000259" key="16">
    <source>
        <dbReference type="Pfam" id="PF00205"/>
    </source>
</evidence>
<keyword evidence="5" id="KW-0479">Metal-binding</keyword>
<dbReference type="InterPro" id="IPR029035">
    <property type="entry name" value="DHS-like_NAD/FAD-binding_dom"/>
</dbReference>
<evidence type="ECO:0000256" key="5">
    <source>
        <dbReference type="ARBA" id="ARBA00022723"/>
    </source>
</evidence>
<dbReference type="CDD" id="cd02004">
    <property type="entry name" value="TPP_BZL_OCoD_HPCL"/>
    <property type="match status" value="1"/>
</dbReference>
<feature type="domain" description="Thiamine pyrophosphate enzyme N-terminal TPP-binding" evidence="18">
    <location>
        <begin position="4"/>
        <end position="118"/>
    </location>
</feature>
<evidence type="ECO:0000256" key="7">
    <source>
        <dbReference type="ARBA" id="ARBA00023052"/>
    </source>
</evidence>
<dbReference type="Gene3D" id="3.40.50.1220">
    <property type="entry name" value="TPP-binding domain"/>
    <property type="match status" value="1"/>
</dbReference>
<comment type="catalytic activity">
    <reaction evidence="10">
        <text>a 2-hydroxy-3-methyl fatty acyl-CoA = a 2-methyl-branched fatty aldehyde + formyl-CoA</text>
        <dbReference type="Rhea" id="RHEA:25375"/>
        <dbReference type="ChEBI" id="CHEBI:49188"/>
        <dbReference type="ChEBI" id="CHEBI:57376"/>
        <dbReference type="ChEBI" id="CHEBI:58783"/>
        <dbReference type="EC" id="4.1.2.63"/>
    </reaction>
    <physiologicalReaction direction="left-to-right" evidence="10">
        <dbReference type="Rhea" id="RHEA:25376"/>
    </physiologicalReaction>
</comment>
<dbReference type="EMBL" id="KV454439">
    <property type="protein sequence ID" value="ODQ77634.1"/>
    <property type="molecule type" value="Genomic_DNA"/>
</dbReference>
<accession>A0A1E3QJJ2</accession>
<dbReference type="InterPro" id="IPR045025">
    <property type="entry name" value="HACL1-like"/>
</dbReference>
<dbReference type="Proteomes" id="UP000094336">
    <property type="component" value="Unassembled WGS sequence"/>
</dbReference>
<dbReference type="GO" id="GO:0001561">
    <property type="term" value="P:fatty acid alpha-oxidation"/>
    <property type="evidence" value="ECO:0007669"/>
    <property type="project" value="TreeGrafter"/>
</dbReference>
<evidence type="ECO:0000256" key="3">
    <source>
        <dbReference type="ARBA" id="ARBA00004253"/>
    </source>
</evidence>
<dbReference type="GO" id="GO:0030976">
    <property type="term" value="F:thiamine pyrophosphate binding"/>
    <property type="evidence" value="ECO:0007669"/>
    <property type="project" value="InterPro"/>
</dbReference>
<evidence type="ECO:0000313" key="19">
    <source>
        <dbReference type="EMBL" id="ODQ77634.1"/>
    </source>
</evidence>
<dbReference type="GO" id="GO:0005782">
    <property type="term" value="C:peroxisomal matrix"/>
    <property type="evidence" value="ECO:0007669"/>
    <property type="project" value="UniProtKB-SubCell"/>
</dbReference>
<dbReference type="FunFam" id="3.40.50.970:FF:000054">
    <property type="entry name" value="Putative 2-hydroxyphytanoyl-CoA lyase"/>
    <property type="match status" value="1"/>
</dbReference>
<dbReference type="InterPro" id="IPR029061">
    <property type="entry name" value="THDP-binding"/>
</dbReference>
<evidence type="ECO:0000256" key="10">
    <source>
        <dbReference type="ARBA" id="ARBA00044451"/>
    </source>
</evidence>
<evidence type="ECO:0000256" key="1">
    <source>
        <dbReference type="ARBA" id="ARBA00001946"/>
    </source>
</evidence>
<keyword evidence="9" id="KW-0456">Lyase</keyword>
<evidence type="ECO:0000256" key="2">
    <source>
        <dbReference type="ARBA" id="ARBA00001964"/>
    </source>
</evidence>
<evidence type="ECO:0000256" key="12">
    <source>
        <dbReference type="ARBA" id="ARBA00044518"/>
    </source>
</evidence>
<name>A0A1E3QJJ2_9ASCO</name>
<comment type="catalytic activity">
    <reaction evidence="11">
        <text>an (R)-2-hydroxy-long-chain-fatty acyl-CoA = a long-chain fatty aldehyde + formyl-CoA</text>
        <dbReference type="Rhea" id="RHEA:67444"/>
        <dbReference type="ChEBI" id="CHEBI:17176"/>
        <dbReference type="ChEBI" id="CHEBI:57376"/>
        <dbReference type="ChEBI" id="CHEBI:170012"/>
        <dbReference type="EC" id="4.1.2.63"/>
    </reaction>
    <physiologicalReaction direction="left-to-right" evidence="11">
        <dbReference type="Rhea" id="RHEA:67445"/>
    </physiologicalReaction>
</comment>
<dbReference type="PANTHER" id="PTHR43710">
    <property type="entry name" value="2-HYDROXYACYL-COA LYASE"/>
    <property type="match status" value="1"/>
</dbReference>
<evidence type="ECO:0000256" key="9">
    <source>
        <dbReference type="ARBA" id="ARBA00023239"/>
    </source>
</evidence>
<evidence type="ECO:0000256" key="6">
    <source>
        <dbReference type="ARBA" id="ARBA00022842"/>
    </source>
</evidence>
<dbReference type="SUPFAM" id="SSF52518">
    <property type="entry name" value="Thiamin diphosphate-binding fold (THDP-binding)"/>
    <property type="match status" value="2"/>
</dbReference>
<evidence type="ECO:0000256" key="14">
    <source>
        <dbReference type="ARBA" id="ARBA00070390"/>
    </source>
</evidence>
<evidence type="ECO:0000256" key="13">
    <source>
        <dbReference type="ARBA" id="ARBA00059692"/>
    </source>
</evidence>
<evidence type="ECO:0000259" key="18">
    <source>
        <dbReference type="Pfam" id="PF02776"/>
    </source>
</evidence>
<comment type="function">
    <text evidence="13">Catalyzes a carbon-carbon cleavage reaction; cleaves a 2-hydroxy-3-methylacyl-CoA into formyl-CoA and a 2-methyl-branched fatty aldehyde.</text>
</comment>
<evidence type="ECO:0000256" key="11">
    <source>
        <dbReference type="ARBA" id="ARBA00044454"/>
    </source>
</evidence>
<dbReference type="InterPro" id="IPR012001">
    <property type="entry name" value="Thiamin_PyroP_enz_TPP-bd_dom"/>
</dbReference>
<keyword evidence="7 15" id="KW-0786">Thiamine pyrophosphate</keyword>
<dbReference type="InterPro" id="IPR012000">
    <property type="entry name" value="Thiamin_PyroP_enz_cen_dom"/>
</dbReference>
<comment type="cofactor">
    <cofactor evidence="1">
        <name>Mg(2+)</name>
        <dbReference type="ChEBI" id="CHEBI:18420"/>
    </cofactor>
</comment>
<protein>
    <recommendedName>
        <fullName evidence="14">2-hydroxyacyl-CoA lyase</fullName>
        <ecNumber evidence="12">4.1.2.63</ecNumber>
    </recommendedName>
</protein>
<evidence type="ECO:0000256" key="15">
    <source>
        <dbReference type="RuleBase" id="RU362132"/>
    </source>
</evidence>
<reference evidence="20" key="1">
    <citation type="submission" date="2016-05" db="EMBL/GenBank/DDBJ databases">
        <title>Comparative genomics of biotechnologically important yeasts.</title>
        <authorList>
            <consortium name="DOE Joint Genome Institute"/>
            <person name="Riley R."/>
            <person name="Haridas S."/>
            <person name="Wolfe K.H."/>
            <person name="Lopes M.R."/>
            <person name="Hittinger C.T."/>
            <person name="Goker M."/>
            <person name="Salamov A."/>
            <person name="Wisecaver J."/>
            <person name="Long T.M."/>
            <person name="Aerts A.L."/>
            <person name="Barry K."/>
            <person name="Choi C."/>
            <person name="Clum A."/>
            <person name="Coughlan A.Y."/>
            <person name="Deshpande S."/>
            <person name="Douglass A.P."/>
            <person name="Hanson S.J."/>
            <person name="Klenk H.-P."/>
            <person name="Labutti K."/>
            <person name="Lapidus A."/>
            <person name="Lindquist E."/>
            <person name="Lipzen A."/>
            <person name="Meier-Kolthoff J.P."/>
            <person name="Ohm R.A."/>
            <person name="Otillar R.P."/>
            <person name="Pangilinan J."/>
            <person name="Peng Y."/>
            <person name="Rokas A."/>
            <person name="Rosa C.A."/>
            <person name="Scheuner C."/>
            <person name="Sibirny A.A."/>
            <person name="Slot J.C."/>
            <person name="Stielow J.B."/>
            <person name="Sun H."/>
            <person name="Kurtzman C.P."/>
            <person name="Blackwell M."/>
            <person name="Grigoriev I.V."/>
            <person name="Jeffries T.W."/>
        </authorList>
    </citation>
    <scope>NUCLEOTIDE SEQUENCE [LARGE SCALE GENOMIC DNA]</scope>
    <source>
        <strain evidence="20">NRRL Y-12698</strain>
    </source>
</reference>
<dbReference type="SUPFAM" id="SSF52467">
    <property type="entry name" value="DHS-like NAD/FAD-binding domain"/>
    <property type="match status" value="1"/>
</dbReference>
<dbReference type="CDD" id="cd07035">
    <property type="entry name" value="TPP_PYR_POX_like"/>
    <property type="match status" value="1"/>
</dbReference>
<dbReference type="InterPro" id="IPR000399">
    <property type="entry name" value="TPP-bd_CS"/>
</dbReference>
<dbReference type="EC" id="4.1.2.63" evidence="12"/>
<dbReference type="Pfam" id="PF02775">
    <property type="entry name" value="TPP_enzyme_C"/>
    <property type="match status" value="1"/>
</dbReference>
<dbReference type="OrthoDB" id="10006023at2759"/>
<dbReference type="GO" id="GO:0106359">
    <property type="term" value="F:2-hydroxyacyl-CoA lyase activity"/>
    <property type="evidence" value="ECO:0007669"/>
    <property type="project" value="UniProtKB-EC"/>
</dbReference>
<keyword evidence="8" id="KW-0576">Peroxisome</keyword>
<evidence type="ECO:0000256" key="8">
    <source>
        <dbReference type="ARBA" id="ARBA00023140"/>
    </source>
</evidence>
<dbReference type="PROSITE" id="PS00187">
    <property type="entry name" value="TPP_ENZYMES"/>
    <property type="match status" value="1"/>
</dbReference>
<comment type="subcellular location">
    <subcellularLocation>
        <location evidence="3">Peroxisome matrix</location>
    </subcellularLocation>
</comment>